<evidence type="ECO:0000313" key="2">
    <source>
        <dbReference type="Proteomes" id="UP000682892"/>
    </source>
</evidence>
<reference evidence="1" key="3">
    <citation type="submission" date="2012-09" db="EMBL/GenBank/DDBJ databases">
        <authorList>
            <consortium name="VectorBase"/>
        </authorList>
    </citation>
    <scope>NUCLEOTIDE SEQUENCE</scope>
    <source>
        <strain evidence="1">Liverpool</strain>
    </source>
</reference>
<protein>
    <submittedName>
        <fullName evidence="1">AAEL013224-PA</fullName>
    </submittedName>
</protein>
<dbReference type="VEuPathDB" id="VectorBase:AAEL029050"/>
<proteinExistence type="predicted"/>
<dbReference type="EMBL" id="CH477993">
    <property type="protein sequence ID" value="EAT34549.1"/>
    <property type="molecule type" value="Genomic_DNA"/>
</dbReference>
<organism evidence="1 2">
    <name type="scientific">Aedes aegypti</name>
    <name type="common">Yellowfever mosquito</name>
    <name type="synonym">Culex aegypti</name>
    <dbReference type="NCBI Taxonomy" id="7159"/>
    <lineage>
        <taxon>Eukaryota</taxon>
        <taxon>Metazoa</taxon>
        <taxon>Ecdysozoa</taxon>
        <taxon>Arthropoda</taxon>
        <taxon>Hexapoda</taxon>
        <taxon>Insecta</taxon>
        <taxon>Pterygota</taxon>
        <taxon>Neoptera</taxon>
        <taxon>Endopterygota</taxon>
        <taxon>Diptera</taxon>
        <taxon>Nematocera</taxon>
        <taxon>Culicoidea</taxon>
        <taxon>Culicidae</taxon>
        <taxon>Culicinae</taxon>
        <taxon>Aedini</taxon>
        <taxon>Aedes</taxon>
        <taxon>Stegomyia</taxon>
    </lineage>
</organism>
<reference evidence="1" key="2">
    <citation type="journal article" date="2007" name="Science">
        <title>Genome sequence of Aedes aegypti, a major arbovirus vector.</title>
        <authorList>
            <person name="Nene V."/>
            <person name="Wortman J.R."/>
            <person name="Lawson D."/>
            <person name="Haas B."/>
            <person name="Kodira C."/>
            <person name="Tu Z.J."/>
            <person name="Loftus B."/>
            <person name="Xi Z."/>
            <person name="Megy K."/>
            <person name="Grabherr M."/>
            <person name="Ren Q."/>
            <person name="Zdobnov E.M."/>
            <person name="Lobo N.F."/>
            <person name="Campbell K.S."/>
            <person name="Brown S.E."/>
            <person name="Bonaldo M.F."/>
            <person name="Zhu J."/>
            <person name="Sinkins S.P."/>
            <person name="Hogenkamp D.G."/>
            <person name="Amedeo P."/>
            <person name="Arensburger P."/>
            <person name="Atkinson P.W."/>
            <person name="Bidwell S."/>
            <person name="Biedler J."/>
            <person name="Birney E."/>
            <person name="Bruggner R.V."/>
            <person name="Costas J."/>
            <person name="Coy M.R."/>
            <person name="Crabtree J."/>
            <person name="Crawford M."/>
            <person name="Debruyn B."/>
            <person name="Decaprio D."/>
            <person name="Eiglmeier K."/>
            <person name="Eisenstadt E."/>
            <person name="El-Dorry H."/>
            <person name="Gelbart W.M."/>
            <person name="Gomes S.L."/>
            <person name="Hammond M."/>
            <person name="Hannick L.I."/>
            <person name="Hogan J.R."/>
            <person name="Holmes M.H."/>
            <person name="Jaffe D."/>
            <person name="Johnston J.S."/>
            <person name="Kennedy R.C."/>
            <person name="Koo H."/>
            <person name="Kravitz S."/>
            <person name="Kriventseva E.V."/>
            <person name="Kulp D."/>
            <person name="Labutti K."/>
            <person name="Lee E."/>
            <person name="Li S."/>
            <person name="Lovin D.D."/>
            <person name="Mao C."/>
            <person name="Mauceli E."/>
            <person name="Menck C.F."/>
            <person name="Miller J.R."/>
            <person name="Montgomery P."/>
            <person name="Mori A."/>
            <person name="Nascimento A.L."/>
            <person name="Naveira H.F."/>
            <person name="Nusbaum C."/>
            <person name="O'leary S."/>
            <person name="Orvis J."/>
            <person name="Pertea M."/>
            <person name="Quesneville H."/>
            <person name="Reidenbach K.R."/>
            <person name="Rogers Y.H."/>
            <person name="Roth C.W."/>
            <person name="Schneider J.R."/>
            <person name="Schatz M."/>
            <person name="Shumway M."/>
            <person name="Stanke M."/>
            <person name="Stinson E.O."/>
            <person name="Tubio J.M."/>
            <person name="Vanzee J.P."/>
            <person name="Verjovski-Almeida S."/>
            <person name="Werner D."/>
            <person name="White O."/>
            <person name="Wyder S."/>
            <person name="Zeng Q."/>
            <person name="Zhao Q."/>
            <person name="Zhao Y."/>
            <person name="Hill C.A."/>
            <person name="Raikhel A.S."/>
            <person name="Soares M.B."/>
            <person name="Knudson D.L."/>
            <person name="Lee N.H."/>
            <person name="Galagan J."/>
            <person name="Salzberg S.L."/>
            <person name="Paulsen I.T."/>
            <person name="Dimopoulos G."/>
            <person name="Collins F.H."/>
            <person name="Birren B."/>
            <person name="Fraser-Liggett C.M."/>
            <person name="Severson D.W."/>
        </authorList>
    </citation>
    <scope>NUCLEOTIDE SEQUENCE [LARGE SCALE GENOMIC DNA]</scope>
    <source>
        <strain evidence="1">Liverpool</strain>
    </source>
</reference>
<accession>Q16JT4</accession>
<dbReference type="Proteomes" id="UP000682892">
    <property type="component" value="Unassembled WGS sequence"/>
</dbReference>
<sequence length="85" mass="9778">MVVDGMESISIGFEPNFPIDNNQTIMTREQDLPNLYNPASLNMDSRRLRTIEEPTYVTLWKAATILLTFLVTLCPLDFKYWVHGA</sequence>
<gene>
    <name evidence="1" type="ORF">AaeL_AAEL013224</name>
</gene>
<name>Q16JT4_AEDAE</name>
<reference evidence="1" key="1">
    <citation type="submission" date="2005-10" db="EMBL/GenBank/DDBJ databases">
        <authorList>
            <person name="Loftus B.J."/>
            <person name="Nene V.M."/>
            <person name="Hannick L.I."/>
            <person name="Bidwell S."/>
            <person name="Haas B."/>
            <person name="Amedeo P."/>
            <person name="Orvis J."/>
            <person name="Wortman J.R."/>
            <person name="White O.R."/>
            <person name="Salzberg S."/>
            <person name="Shumway M."/>
            <person name="Koo H."/>
            <person name="Zhao Y."/>
            <person name="Holmes M."/>
            <person name="Miller J."/>
            <person name="Schatz M."/>
            <person name="Pop M."/>
            <person name="Pai G."/>
            <person name="Utterback T."/>
            <person name="Rogers Y.-H."/>
            <person name="Kravitz S."/>
            <person name="Fraser C.M."/>
        </authorList>
    </citation>
    <scope>NUCLEOTIDE SEQUENCE</scope>
    <source>
        <strain evidence="1">Liverpool</strain>
    </source>
</reference>
<dbReference type="AlphaFoldDB" id="Q16JT4"/>
<dbReference type="PaxDb" id="7159-AAEL013224-PA"/>
<dbReference type="HOGENOM" id="CLU_2514457_0_0_1"/>
<evidence type="ECO:0000313" key="1">
    <source>
        <dbReference type="EMBL" id="EAT34549.1"/>
    </source>
</evidence>